<feature type="domain" description="Reverse transcriptase Ty1/copia-type" evidence="2">
    <location>
        <begin position="119"/>
        <end position="330"/>
    </location>
</feature>
<proteinExistence type="predicted"/>
<dbReference type="SUPFAM" id="SSF56672">
    <property type="entry name" value="DNA/RNA polymerases"/>
    <property type="match status" value="1"/>
</dbReference>
<keyword evidence="4" id="KW-1185">Reference proteome</keyword>
<dbReference type="PANTHER" id="PTHR43383:SF2">
    <property type="entry name" value="AMIDOHYDROLASE 2 FAMILY PROTEIN"/>
    <property type="match status" value="1"/>
</dbReference>
<dbReference type="InterPro" id="IPR043502">
    <property type="entry name" value="DNA/RNA_pol_sf"/>
</dbReference>
<evidence type="ECO:0000313" key="4">
    <source>
        <dbReference type="Proteomes" id="UP001231189"/>
    </source>
</evidence>
<feature type="compositionally biased region" description="Polar residues" evidence="1">
    <location>
        <begin position="1"/>
        <end position="18"/>
    </location>
</feature>
<protein>
    <recommendedName>
        <fullName evidence="2">Reverse transcriptase Ty1/copia-type domain-containing protein</fullName>
    </recommendedName>
</protein>
<dbReference type="Proteomes" id="UP001231189">
    <property type="component" value="Unassembled WGS sequence"/>
</dbReference>
<evidence type="ECO:0000259" key="2">
    <source>
        <dbReference type="Pfam" id="PF07727"/>
    </source>
</evidence>
<dbReference type="EMBL" id="JAUUTY010000002">
    <property type="protein sequence ID" value="KAK1685093.1"/>
    <property type="molecule type" value="Genomic_DNA"/>
</dbReference>
<evidence type="ECO:0000256" key="1">
    <source>
        <dbReference type="SAM" id="MobiDB-lite"/>
    </source>
</evidence>
<comment type="caution">
    <text evidence="3">The sequence shown here is derived from an EMBL/GenBank/DDBJ whole genome shotgun (WGS) entry which is preliminary data.</text>
</comment>
<dbReference type="Pfam" id="PF07727">
    <property type="entry name" value="RVT_2"/>
    <property type="match status" value="1"/>
</dbReference>
<feature type="compositionally biased region" description="Basic and acidic residues" evidence="1">
    <location>
        <begin position="35"/>
        <end position="47"/>
    </location>
</feature>
<evidence type="ECO:0000313" key="3">
    <source>
        <dbReference type="EMBL" id="KAK1685093.1"/>
    </source>
</evidence>
<sequence>MQRRITSNVETEPHSSGPQPDGDPETNDNANPEGEENHQSDNEEDPHNNNAPPPPSPVRRSHRERRKAISDDYITYMSEDVDDIGKVEDPTSYKEAIKSLNSSKWQIAMEDELKSMSSNDVWDLVEVPSDAKRVGSKWIYKTKYDPKGNIERFKARLVAKGFTQREGIDYNETFSPVSSKDSFRIVMALVAHFDLELHQMDVKTAFLNGDLDEDVYMTQPEGFVVEGKEHLACRLKKSIYGLKQASRQWYLKFDKIIRTFGFTENVKDNCIYVKFKGSRFTILVLYVDDILLACSDKDMLHETKNFLSSNFDMKDLGEASYVLGIEIHRDRSKGFASVRASLRPKTHHRDVVSIALPLLWGLVARLRRRGLQPDEICHTWRRGRFRMCGGDRRGGEDRRRRREEEPTSWSLIVFFCHVNIFIGGGVDGGFAGNGAGRGSMEERWAKAGLSSLGHQCRCSPRRFKINADRARATVAVVSNDFDSHAATGQFSTVGSLPCEPTIHAVEHCLRRYIRCSNLVDPGVLANWIVAVGESREHYMC</sequence>
<reference evidence="3" key="1">
    <citation type="submission" date="2023-07" db="EMBL/GenBank/DDBJ databases">
        <title>A chromosome-level genome assembly of Lolium multiflorum.</title>
        <authorList>
            <person name="Chen Y."/>
            <person name="Copetti D."/>
            <person name="Kolliker R."/>
            <person name="Studer B."/>
        </authorList>
    </citation>
    <scope>NUCLEOTIDE SEQUENCE</scope>
    <source>
        <strain evidence="3">02402/16</strain>
        <tissue evidence="3">Leaf</tissue>
    </source>
</reference>
<dbReference type="AlphaFoldDB" id="A0AAD8TNM2"/>
<dbReference type="InterPro" id="IPR013103">
    <property type="entry name" value="RVT_2"/>
</dbReference>
<feature type="region of interest" description="Disordered" evidence="1">
    <location>
        <begin position="1"/>
        <end position="65"/>
    </location>
</feature>
<accession>A0AAD8TNM2</accession>
<dbReference type="PANTHER" id="PTHR43383">
    <property type="entry name" value="NODULIN 6"/>
    <property type="match status" value="1"/>
</dbReference>
<name>A0AAD8TNM2_LOLMU</name>
<gene>
    <name evidence="3" type="ORF">QYE76_045941</name>
</gene>
<organism evidence="3 4">
    <name type="scientific">Lolium multiflorum</name>
    <name type="common">Italian ryegrass</name>
    <name type="synonym">Lolium perenne subsp. multiflorum</name>
    <dbReference type="NCBI Taxonomy" id="4521"/>
    <lineage>
        <taxon>Eukaryota</taxon>
        <taxon>Viridiplantae</taxon>
        <taxon>Streptophyta</taxon>
        <taxon>Embryophyta</taxon>
        <taxon>Tracheophyta</taxon>
        <taxon>Spermatophyta</taxon>
        <taxon>Magnoliopsida</taxon>
        <taxon>Liliopsida</taxon>
        <taxon>Poales</taxon>
        <taxon>Poaceae</taxon>
        <taxon>BOP clade</taxon>
        <taxon>Pooideae</taxon>
        <taxon>Poodae</taxon>
        <taxon>Poeae</taxon>
        <taxon>Poeae Chloroplast Group 2 (Poeae type)</taxon>
        <taxon>Loliodinae</taxon>
        <taxon>Loliinae</taxon>
        <taxon>Lolium</taxon>
    </lineage>
</organism>